<dbReference type="Gene3D" id="3.40.630.30">
    <property type="match status" value="1"/>
</dbReference>
<dbReference type="InterPro" id="IPR036393">
    <property type="entry name" value="AceGlu_kinase-like_sf"/>
</dbReference>
<dbReference type="Pfam" id="PF00696">
    <property type="entry name" value="AA_kinase"/>
    <property type="match status" value="1"/>
</dbReference>
<evidence type="ECO:0000313" key="3">
    <source>
        <dbReference type="EMBL" id="KAK2170628.1"/>
    </source>
</evidence>
<dbReference type="AlphaFoldDB" id="A0AAD9KFF2"/>
<dbReference type="InterPro" id="IPR006855">
    <property type="entry name" value="Vertebrate-like_GNAT_dom"/>
</dbReference>
<dbReference type="InterPro" id="IPR001048">
    <property type="entry name" value="Asp/Glu/Uridylate_kinase"/>
</dbReference>
<comment type="caution">
    <text evidence="3">The sequence shown here is derived from an EMBL/GenBank/DDBJ whole genome shotgun (WGS) entry which is preliminary data.</text>
</comment>
<dbReference type="GO" id="GO:0004042">
    <property type="term" value="F:L-glutamate N-acetyltransferase activity"/>
    <property type="evidence" value="ECO:0007669"/>
    <property type="project" value="TreeGrafter"/>
</dbReference>
<reference evidence="3" key="1">
    <citation type="journal article" date="2023" name="Mol. Biol. Evol.">
        <title>Third-Generation Sequencing Reveals the Adaptive Role of the Epigenome in Three Deep-Sea Polychaetes.</title>
        <authorList>
            <person name="Perez M."/>
            <person name="Aroh O."/>
            <person name="Sun Y."/>
            <person name="Lan Y."/>
            <person name="Juniper S.K."/>
            <person name="Young C.R."/>
            <person name="Angers B."/>
            <person name="Qian P.Y."/>
        </authorList>
    </citation>
    <scope>NUCLEOTIDE SEQUENCE</scope>
    <source>
        <strain evidence="3">R07B-5</strain>
    </source>
</reference>
<dbReference type="PROSITE" id="PS51731">
    <property type="entry name" value="GNAT_NAGS"/>
    <property type="match status" value="1"/>
</dbReference>
<accession>A0AAD9KFF2</accession>
<organism evidence="3 4">
    <name type="scientific">Ridgeia piscesae</name>
    <name type="common">Tubeworm</name>
    <dbReference type="NCBI Taxonomy" id="27915"/>
    <lineage>
        <taxon>Eukaryota</taxon>
        <taxon>Metazoa</taxon>
        <taxon>Spiralia</taxon>
        <taxon>Lophotrochozoa</taxon>
        <taxon>Annelida</taxon>
        <taxon>Polychaeta</taxon>
        <taxon>Sedentaria</taxon>
        <taxon>Canalipalpata</taxon>
        <taxon>Sabellida</taxon>
        <taxon>Siboglinidae</taxon>
        <taxon>Ridgeia</taxon>
    </lineage>
</organism>
<dbReference type="GO" id="GO:0005759">
    <property type="term" value="C:mitochondrial matrix"/>
    <property type="evidence" value="ECO:0007669"/>
    <property type="project" value="TreeGrafter"/>
</dbReference>
<proteinExistence type="predicted"/>
<dbReference type="PANTHER" id="PTHR23342:SF0">
    <property type="entry name" value="N-ACETYLGLUTAMATE SYNTHASE, MITOCHONDRIAL"/>
    <property type="match status" value="1"/>
</dbReference>
<protein>
    <recommendedName>
        <fullName evidence="2">N-acetyltransferase domain-containing protein</fullName>
    </recommendedName>
</protein>
<dbReference type="GO" id="GO:0006536">
    <property type="term" value="P:glutamate metabolic process"/>
    <property type="evidence" value="ECO:0007669"/>
    <property type="project" value="TreeGrafter"/>
</dbReference>
<name>A0AAD9KFF2_RIDPI</name>
<dbReference type="EMBL" id="JAODUO010001144">
    <property type="protein sequence ID" value="KAK2170628.1"/>
    <property type="molecule type" value="Genomic_DNA"/>
</dbReference>
<dbReference type="Pfam" id="PF04768">
    <property type="entry name" value="NAT"/>
    <property type="match status" value="1"/>
</dbReference>
<evidence type="ECO:0000313" key="4">
    <source>
        <dbReference type="Proteomes" id="UP001209878"/>
    </source>
</evidence>
<evidence type="ECO:0000256" key="1">
    <source>
        <dbReference type="ARBA" id="ARBA00022679"/>
    </source>
</evidence>
<dbReference type="SUPFAM" id="SSF53633">
    <property type="entry name" value="Carbamate kinase-like"/>
    <property type="match status" value="1"/>
</dbReference>
<dbReference type="Gene3D" id="3.40.1160.10">
    <property type="entry name" value="Acetylglutamate kinase-like"/>
    <property type="match status" value="1"/>
</dbReference>
<evidence type="ECO:0000259" key="2">
    <source>
        <dbReference type="PROSITE" id="PS51731"/>
    </source>
</evidence>
<dbReference type="GO" id="GO:0006526">
    <property type="term" value="P:L-arginine biosynthetic process"/>
    <property type="evidence" value="ECO:0007669"/>
    <property type="project" value="TreeGrafter"/>
</dbReference>
<dbReference type="Proteomes" id="UP001209878">
    <property type="component" value="Unassembled WGS sequence"/>
</dbReference>
<dbReference type="PANTHER" id="PTHR23342">
    <property type="entry name" value="N-ACETYLGLUTAMATE SYNTHASE"/>
    <property type="match status" value="1"/>
</dbReference>
<sequence length="258" mass="28761">MKCVVIHGHHRADQIQMTPEELQVARSQMAQDNMMLVSLLESHGAHARPLFVGSGVLQGELDSWNAPEGSQSQINTDPIKWAMRSGHIPVLQSIGESPRGQLINLDISQVTAAVSRGLQPRKVIFVNTSGGIQDEKAEVIANINLPVTLDSAFDKPWCTPEIKQRIHYIAFLVNLLPSRSSVVITSATKLLTELFTHHGSGTFFKNMETIRVHHSLKQVDLKRLRDLIGRSFGKALQNDYFDGLEHKLHTLYLSEGYV</sequence>
<feature type="domain" description="N-acetyltransferase" evidence="2">
    <location>
        <begin position="208"/>
        <end position="258"/>
    </location>
</feature>
<keyword evidence="4" id="KW-1185">Reference proteome</keyword>
<gene>
    <name evidence="3" type="ORF">NP493_1140g00004</name>
</gene>
<keyword evidence="1" id="KW-0808">Transferase</keyword>